<evidence type="ECO:0000313" key="3">
    <source>
        <dbReference type="EMBL" id="VDI25092.1"/>
    </source>
</evidence>
<keyword evidence="2" id="KW-0732">Signal</keyword>
<evidence type="ECO:0000313" key="4">
    <source>
        <dbReference type="Proteomes" id="UP000596742"/>
    </source>
</evidence>
<evidence type="ECO:0000256" key="2">
    <source>
        <dbReference type="SAM" id="SignalP"/>
    </source>
</evidence>
<dbReference type="AlphaFoldDB" id="A0A8B6DTW7"/>
<evidence type="ECO:0000256" key="1">
    <source>
        <dbReference type="SAM" id="Phobius"/>
    </source>
</evidence>
<gene>
    <name evidence="3" type="ORF">MGAL_10B004680</name>
</gene>
<keyword evidence="4" id="KW-1185">Reference proteome</keyword>
<dbReference type="EMBL" id="UYJE01004110">
    <property type="protein sequence ID" value="VDI25092.1"/>
    <property type="molecule type" value="Genomic_DNA"/>
</dbReference>
<organism evidence="3 4">
    <name type="scientific">Mytilus galloprovincialis</name>
    <name type="common">Mediterranean mussel</name>
    <dbReference type="NCBI Taxonomy" id="29158"/>
    <lineage>
        <taxon>Eukaryota</taxon>
        <taxon>Metazoa</taxon>
        <taxon>Spiralia</taxon>
        <taxon>Lophotrochozoa</taxon>
        <taxon>Mollusca</taxon>
        <taxon>Bivalvia</taxon>
        <taxon>Autobranchia</taxon>
        <taxon>Pteriomorphia</taxon>
        <taxon>Mytilida</taxon>
        <taxon>Mytiloidea</taxon>
        <taxon>Mytilidae</taxon>
        <taxon>Mytilinae</taxon>
        <taxon>Mytilus</taxon>
    </lineage>
</organism>
<name>A0A8B6DTW7_MYTGA</name>
<protein>
    <submittedName>
        <fullName evidence="3">Uncharacterized protein</fullName>
    </submittedName>
</protein>
<proteinExistence type="predicted"/>
<feature type="transmembrane region" description="Helical" evidence="1">
    <location>
        <begin position="47"/>
        <end position="70"/>
    </location>
</feature>
<comment type="caution">
    <text evidence="3">The sequence shown here is derived from an EMBL/GenBank/DDBJ whole genome shotgun (WGS) entry which is preliminary data.</text>
</comment>
<sequence length="76" mass="8328">MMTVYYKLLIFLIFLLSGGLANNAFTTDITSTLPLQPPHVKDSVNTGLIAGIIFAMVFLAVVVMCISLVVRRRRAA</sequence>
<feature type="chain" id="PRO_5032667467" evidence="2">
    <location>
        <begin position="22"/>
        <end position="76"/>
    </location>
</feature>
<reference evidence="3" key="1">
    <citation type="submission" date="2018-11" db="EMBL/GenBank/DDBJ databases">
        <authorList>
            <person name="Alioto T."/>
            <person name="Alioto T."/>
        </authorList>
    </citation>
    <scope>NUCLEOTIDE SEQUENCE</scope>
</reference>
<keyword evidence="1" id="KW-0472">Membrane</keyword>
<feature type="signal peptide" evidence="2">
    <location>
        <begin position="1"/>
        <end position="21"/>
    </location>
</feature>
<accession>A0A8B6DTW7</accession>
<keyword evidence="1" id="KW-1133">Transmembrane helix</keyword>
<dbReference type="Proteomes" id="UP000596742">
    <property type="component" value="Unassembled WGS sequence"/>
</dbReference>
<keyword evidence="1" id="KW-0812">Transmembrane</keyword>